<organism evidence="2 3">
    <name type="scientific">Aspergillus terreus (strain NIH 2624 / FGSC A1156)</name>
    <dbReference type="NCBI Taxonomy" id="341663"/>
    <lineage>
        <taxon>Eukaryota</taxon>
        <taxon>Fungi</taxon>
        <taxon>Dikarya</taxon>
        <taxon>Ascomycota</taxon>
        <taxon>Pezizomycotina</taxon>
        <taxon>Eurotiomycetes</taxon>
        <taxon>Eurotiomycetidae</taxon>
        <taxon>Eurotiales</taxon>
        <taxon>Aspergillaceae</taxon>
        <taxon>Aspergillus</taxon>
        <taxon>Aspergillus subgen. Circumdati</taxon>
    </lineage>
</organism>
<accession>Q0CHX7</accession>
<protein>
    <submittedName>
        <fullName evidence="2">Uncharacterized protein</fullName>
    </submittedName>
</protein>
<feature type="region of interest" description="Disordered" evidence="1">
    <location>
        <begin position="164"/>
        <end position="193"/>
    </location>
</feature>
<evidence type="ECO:0000313" key="2">
    <source>
        <dbReference type="EMBL" id="EAU33251.1"/>
    </source>
</evidence>
<feature type="compositionally biased region" description="Polar residues" evidence="1">
    <location>
        <begin position="24"/>
        <end position="54"/>
    </location>
</feature>
<dbReference type="GeneID" id="4322244"/>
<dbReference type="EMBL" id="CH476602">
    <property type="protein sequence ID" value="EAU33251.1"/>
    <property type="molecule type" value="Genomic_DNA"/>
</dbReference>
<dbReference type="OrthoDB" id="4508069at2759"/>
<evidence type="ECO:0000313" key="3">
    <source>
        <dbReference type="Proteomes" id="UP000007963"/>
    </source>
</evidence>
<evidence type="ECO:0000256" key="1">
    <source>
        <dbReference type="SAM" id="MobiDB-lite"/>
    </source>
</evidence>
<sequence>MSFPWFSRRQRSPSQAGGSRPVRRTNSLQSQHESQSTRIPRPQHTSHATVQSDIQAPVEPESSSSSQEPAFTWQDIDPPADNWSPSDHKPPSQETPLPLDDQKMLDSTSEVSSLPGYNDVSGAVIVDWNGLPHFLSPQEELERNSRLQRAVEERMLGLTRQTDFEWERPCQGEVLPRYTPPKDKTHSRSSSRR</sequence>
<proteinExistence type="predicted"/>
<dbReference type="HOGENOM" id="CLU_1408467_0_0_1"/>
<reference evidence="3" key="1">
    <citation type="submission" date="2005-09" db="EMBL/GenBank/DDBJ databases">
        <title>Annotation of the Aspergillus terreus NIH2624 genome.</title>
        <authorList>
            <person name="Birren B.W."/>
            <person name="Lander E.S."/>
            <person name="Galagan J.E."/>
            <person name="Nusbaum C."/>
            <person name="Devon K."/>
            <person name="Henn M."/>
            <person name="Ma L.-J."/>
            <person name="Jaffe D.B."/>
            <person name="Butler J."/>
            <person name="Alvarez P."/>
            <person name="Gnerre S."/>
            <person name="Grabherr M."/>
            <person name="Kleber M."/>
            <person name="Mauceli E.W."/>
            <person name="Brockman W."/>
            <person name="Rounsley S."/>
            <person name="Young S.K."/>
            <person name="LaButti K."/>
            <person name="Pushparaj V."/>
            <person name="DeCaprio D."/>
            <person name="Crawford M."/>
            <person name="Koehrsen M."/>
            <person name="Engels R."/>
            <person name="Montgomery P."/>
            <person name="Pearson M."/>
            <person name="Howarth C."/>
            <person name="Larson L."/>
            <person name="Luoma S."/>
            <person name="White J."/>
            <person name="Alvarado L."/>
            <person name="Kodira C.D."/>
            <person name="Zeng Q."/>
            <person name="Oleary S."/>
            <person name="Yandava C."/>
            <person name="Denning D.W."/>
            <person name="Nierman W.C."/>
            <person name="Milne T."/>
            <person name="Madden K."/>
        </authorList>
    </citation>
    <scope>NUCLEOTIDE SEQUENCE [LARGE SCALE GENOMIC DNA]</scope>
    <source>
        <strain evidence="3">NIH 2624 / FGSC A1156</strain>
    </source>
</reference>
<dbReference type="OMA" id="ETEFAWS"/>
<dbReference type="AlphaFoldDB" id="Q0CHX7"/>
<gene>
    <name evidence="2" type="ORF">ATEG_06707</name>
</gene>
<dbReference type="RefSeq" id="XP_001215885.1">
    <property type="nucleotide sequence ID" value="XM_001215885.1"/>
</dbReference>
<dbReference type="VEuPathDB" id="FungiDB:ATEG_06707"/>
<dbReference type="Proteomes" id="UP000007963">
    <property type="component" value="Unassembled WGS sequence"/>
</dbReference>
<feature type="region of interest" description="Disordered" evidence="1">
    <location>
        <begin position="1"/>
        <end position="118"/>
    </location>
</feature>
<name>Q0CHX7_ASPTN</name>